<name>A0AA36CJ66_9BILA</name>
<comment type="caution">
    <text evidence="2">The sequence shown here is derived from an EMBL/GenBank/DDBJ whole genome shotgun (WGS) entry which is preliminary data.</text>
</comment>
<dbReference type="Proteomes" id="UP001177023">
    <property type="component" value="Unassembled WGS sequence"/>
</dbReference>
<accession>A0AA36CJ66</accession>
<feature type="non-terminal residue" evidence="2">
    <location>
        <position position="243"/>
    </location>
</feature>
<evidence type="ECO:0000313" key="2">
    <source>
        <dbReference type="EMBL" id="CAJ0570052.1"/>
    </source>
</evidence>
<feature type="chain" id="PRO_5041235081" evidence="1">
    <location>
        <begin position="18"/>
        <end position="243"/>
    </location>
</feature>
<dbReference type="EMBL" id="CATQJA010002231">
    <property type="protein sequence ID" value="CAJ0570052.1"/>
    <property type="molecule type" value="Genomic_DNA"/>
</dbReference>
<evidence type="ECO:0000256" key="1">
    <source>
        <dbReference type="SAM" id="SignalP"/>
    </source>
</evidence>
<sequence>MLAHTICLLAFYAACQAVPMRMAKPYTDDKFNPFGMETAPKSDMLWPMYRDYDGFRNMDVDGVEAESIPDEEKGLFPAFKTFNPKLPQMPFDSQENQGAVDAQQPGVAPKFTGKFEAPKPEDKTPAIDEAALKELDPDYVDAPVSNPATYFLEGANLEKVSAPKCQMIGCTGPVPNDGSIQAPKDEKNADGACHTTFVPLNGCLDGKGYPMGMMCQICCDCARSFVQEMQKSRGVRTGYVEPK</sequence>
<reference evidence="2" key="1">
    <citation type="submission" date="2023-06" db="EMBL/GenBank/DDBJ databases">
        <authorList>
            <person name="Delattre M."/>
        </authorList>
    </citation>
    <scope>NUCLEOTIDE SEQUENCE</scope>
    <source>
        <strain evidence="2">AF72</strain>
    </source>
</reference>
<proteinExistence type="predicted"/>
<protein>
    <submittedName>
        <fullName evidence="2">Uncharacterized protein</fullName>
    </submittedName>
</protein>
<organism evidence="2 3">
    <name type="scientific">Mesorhabditis spiculigera</name>
    <dbReference type="NCBI Taxonomy" id="96644"/>
    <lineage>
        <taxon>Eukaryota</taxon>
        <taxon>Metazoa</taxon>
        <taxon>Ecdysozoa</taxon>
        <taxon>Nematoda</taxon>
        <taxon>Chromadorea</taxon>
        <taxon>Rhabditida</taxon>
        <taxon>Rhabditina</taxon>
        <taxon>Rhabditomorpha</taxon>
        <taxon>Rhabditoidea</taxon>
        <taxon>Rhabditidae</taxon>
        <taxon>Mesorhabditinae</taxon>
        <taxon>Mesorhabditis</taxon>
    </lineage>
</organism>
<evidence type="ECO:0000313" key="3">
    <source>
        <dbReference type="Proteomes" id="UP001177023"/>
    </source>
</evidence>
<gene>
    <name evidence="2" type="ORF">MSPICULIGERA_LOCUS8505</name>
</gene>
<dbReference type="AlphaFoldDB" id="A0AA36CJ66"/>
<keyword evidence="3" id="KW-1185">Reference proteome</keyword>
<keyword evidence="1" id="KW-0732">Signal</keyword>
<feature type="signal peptide" evidence="1">
    <location>
        <begin position="1"/>
        <end position="17"/>
    </location>
</feature>